<protein>
    <submittedName>
        <fullName evidence="2">Uncharacterized protein</fullName>
    </submittedName>
</protein>
<accession>A0A3P3YFL2</accession>
<geneLocation type="mitochondrion" evidence="2"/>
<dbReference type="EMBL" id="OVEO01000010">
    <property type="protein sequence ID" value="SPQ98957.1"/>
    <property type="molecule type" value="Genomic_DNA"/>
</dbReference>
<evidence type="ECO:0000256" key="1">
    <source>
        <dbReference type="SAM" id="SignalP"/>
    </source>
</evidence>
<feature type="signal peptide" evidence="1">
    <location>
        <begin position="1"/>
        <end position="24"/>
    </location>
</feature>
<organism evidence="2 3">
    <name type="scientific">Plasmodiophora brassicae</name>
    <name type="common">Clubroot disease agent</name>
    <dbReference type="NCBI Taxonomy" id="37360"/>
    <lineage>
        <taxon>Eukaryota</taxon>
        <taxon>Sar</taxon>
        <taxon>Rhizaria</taxon>
        <taxon>Endomyxa</taxon>
        <taxon>Phytomyxea</taxon>
        <taxon>Plasmodiophorida</taxon>
        <taxon>Plasmodiophoridae</taxon>
        <taxon>Plasmodiophora</taxon>
    </lineage>
</organism>
<name>A0A3P3YFL2_PLABS</name>
<dbReference type="AlphaFoldDB" id="A0A3P3YFL2"/>
<evidence type="ECO:0000313" key="3">
    <source>
        <dbReference type="Proteomes" id="UP000290189"/>
    </source>
</evidence>
<dbReference type="Proteomes" id="UP000290189">
    <property type="component" value="Unassembled WGS sequence"/>
</dbReference>
<evidence type="ECO:0000313" key="2">
    <source>
        <dbReference type="EMBL" id="SPQ98957.1"/>
    </source>
</evidence>
<feature type="chain" id="PRO_5018250455" evidence="1">
    <location>
        <begin position="25"/>
        <end position="89"/>
    </location>
</feature>
<sequence length="89" mass="9588">MLAEIATAAMTMAAFIEAIGVVWGGDSDLGTGHPGTCRPANDGTVIHDVAAVLSRASSPMPTLWDTRLPRHEQLCMAHLAFVFRRQTLR</sequence>
<proteinExistence type="predicted"/>
<keyword evidence="1" id="KW-0732">Signal</keyword>
<gene>
    <name evidence="2" type="ORF">PLBR_LOCUS6172</name>
</gene>
<keyword evidence="2" id="KW-0496">Mitochondrion</keyword>
<reference evidence="2 3" key="1">
    <citation type="submission" date="2018-03" db="EMBL/GenBank/DDBJ databases">
        <authorList>
            <person name="Fogelqvist J."/>
        </authorList>
    </citation>
    <scope>NUCLEOTIDE SEQUENCE [LARGE SCALE GENOMIC DNA]</scope>
</reference>